<dbReference type="AlphaFoldDB" id="A0A6J4PXA8"/>
<feature type="compositionally biased region" description="Basic and acidic residues" evidence="1">
    <location>
        <begin position="1"/>
        <end position="10"/>
    </location>
</feature>
<proteinExistence type="predicted"/>
<feature type="non-terminal residue" evidence="2">
    <location>
        <position position="1"/>
    </location>
</feature>
<organism evidence="2">
    <name type="scientific">uncultured Phycisphaerae bacterium</name>
    <dbReference type="NCBI Taxonomy" id="904963"/>
    <lineage>
        <taxon>Bacteria</taxon>
        <taxon>Pseudomonadati</taxon>
        <taxon>Planctomycetota</taxon>
        <taxon>Phycisphaerae</taxon>
        <taxon>environmental samples</taxon>
    </lineage>
</organism>
<feature type="compositionally biased region" description="Basic and acidic residues" evidence="1">
    <location>
        <begin position="29"/>
        <end position="42"/>
    </location>
</feature>
<gene>
    <name evidence="2" type="ORF">AVDCRST_MAG64-3104</name>
</gene>
<accession>A0A6J4PXA8</accession>
<evidence type="ECO:0000313" key="2">
    <source>
        <dbReference type="EMBL" id="CAA9424592.1"/>
    </source>
</evidence>
<feature type="non-terminal residue" evidence="2">
    <location>
        <position position="42"/>
    </location>
</feature>
<feature type="region of interest" description="Disordered" evidence="1">
    <location>
        <begin position="1"/>
        <end position="42"/>
    </location>
</feature>
<reference evidence="2" key="1">
    <citation type="submission" date="2020-02" db="EMBL/GenBank/DDBJ databases">
        <authorList>
            <person name="Meier V. D."/>
        </authorList>
    </citation>
    <scope>NUCLEOTIDE SEQUENCE</scope>
    <source>
        <strain evidence="2">AVDCRST_MAG64</strain>
    </source>
</reference>
<name>A0A6J4PXA8_9BACT</name>
<sequence length="42" mass="4695">EPDLSMRRLPEAVQGRRAVGGQAGAVQGVRHDRDRAGTRRRR</sequence>
<evidence type="ECO:0000256" key="1">
    <source>
        <dbReference type="SAM" id="MobiDB-lite"/>
    </source>
</evidence>
<protein>
    <submittedName>
        <fullName evidence="2">Uncharacterized protein</fullName>
    </submittedName>
</protein>
<feature type="compositionally biased region" description="Low complexity" evidence="1">
    <location>
        <begin position="12"/>
        <end position="28"/>
    </location>
</feature>
<dbReference type="EMBL" id="CADCUQ010000709">
    <property type="protein sequence ID" value="CAA9424592.1"/>
    <property type="molecule type" value="Genomic_DNA"/>
</dbReference>